<dbReference type="EMBL" id="UYYG01001170">
    <property type="protein sequence ID" value="VDN58616.1"/>
    <property type="molecule type" value="Genomic_DNA"/>
</dbReference>
<dbReference type="Pfam" id="PF22897">
    <property type="entry name" value="TIL_2"/>
    <property type="match status" value="3"/>
</dbReference>
<dbReference type="Proteomes" id="UP000274756">
    <property type="component" value="Unassembled WGS sequence"/>
</dbReference>
<evidence type="ECO:0000313" key="3">
    <source>
        <dbReference type="Proteomes" id="UP000038040"/>
    </source>
</evidence>
<reference evidence="5" key="1">
    <citation type="submission" date="2017-02" db="UniProtKB">
        <authorList>
            <consortium name="WormBaseParasite"/>
        </authorList>
    </citation>
    <scope>IDENTIFICATION</scope>
</reference>
<proteinExistence type="predicted"/>
<feature type="domain" description="TIL-like" evidence="1">
    <location>
        <begin position="304"/>
        <end position="349"/>
    </location>
</feature>
<evidence type="ECO:0000313" key="4">
    <source>
        <dbReference type="Proteomes" id="UP000274756"/>
    </source>
</evidence>
<evidence type="ECO:0000259" key="1">
    <source>
        <dbReference type="Pfam" id="PF22897"/>
    </source>
</evidence>
<gene>
    <name evidence="2" type="ORF">DME_LOCUS8589</name>
</gene>
<feature type="domain" description="TIL-like" evidence="1">
    <location>
        <begin position="221"/>
        <end position="260"/>
    </location>
</feature>
<organism evidence="3 5">
    <name type="scientific">Dracunculus medinensis</name>
    <name type="common">Guinea worm</name>
    <dbReference type="NCBI Taxonomy" id="318479"/>
    <lineage>
        <taxon>Eukaryota</taxon>
        <taxon>Metazoa</taxon>
        <taxon>Ecdysozoa</taxon>
        <taxon>Nematoda</taxon>
        <taxon>Chromadorea</taxon>
        <taxon>Rhabditida</taxon>
        <taxon>Spirurina</taxon>
        <taxon>Dracunculoidea</taxon>
        <taxon>Dracunculidae</taxon>
        <taxon>Dracunculus</taxon>
    </lineage>
</organism>
<dbReference type="InterPro" id="IPR054450">
    <property type="entry name" value="TIL-like_dom"/>
</dbReference>
<dbReference type="Proteomes" id="UP000038040">
    <property type="component" value="Unplaced"/>
</dbReference>
<reference evidence="2 4" key="2">
    <citation type="submission" date="2018-11" db="EMBL/GenBank/DDBJ databases">
        <authorList>
            <consortium name="Pathogen Informatics"/>
        </authorList>
    </citation>
    <scope>NUCLEOTIDE SEQUENCE [LARGE SCALE GENOMIC DNA]</scope>
</reference>
<dbReference type="WBParaSite" id="DME_0000470601-mRNA-1">
    <property type="protein sequence ID" value="DME_0000470601-mRNA-1"/>
    <property type="gene ID" value="DME_0000470601"/>
</dbReference>
<evidence type="ECO:0000313" key="2">
    <source>
        <dbReference type="EMBL" id="VDN58616.1"/>
    </source>
</evidence>
<feature type="domain" description="TIL-like" evidence="1">
    <location>
        <begin position="143"/>
        <end position="179"/>
    </location>
</feature>
<protein>
    <recommendedName>
        <fullName evidence="1">TIL-like domain-containing protein</fullName>
    </recommendedName>
</protein>
<name>A0A0N4UBV1_DRAME</name>
<keyword evidence="4" id="KW-1185">Reference proteome</keyword>
<evidence type="ECO:0000313" key="5">
    <source>
        <dbReference type="WBParaSite" id="DME_0000470601-mRNA-1"/>
    </source>
</evidence>
<sequence>MFRQLLSNCNQMLFGTIFSIFLQYSTANVPQMKVFELGQIFEDFGCLSTNASCGRNMAFYTIEREVSSNLPMAVKCSQRCSCVDARHFEINGQCTEELPDMNIGSTNTILTSKVIAGSTPSNEESYELNELVSDYECRMVDRSCGKNMVFKELARFNITCVDKCVCANKFVEYNMRCVQYISNELDDKHAGGYHSKNTFHQRVRTYRFGHRIFDLTCSVTGQSCGVNMVFETINHVQQAYCFQECVCDSYSEEQNGQCIIKYELLSVKSQTKILERKGRIGIRCVENGNCKLEEIFHEVECTLRGHPCGPNMQLAIANLSKALEGGTLKCTMKCQCAYGYTEENNQCIRITVDFKWSLSEGGYNLDLICTFLCRQAIFIIQSIDS</sequence>
<dbReference type="AlphaFoldDB" id="A0A0N4UBV1"/>
<accession>A0A0N4UBV1</accession>